<keyword evidence="2 6" id="KW-0507">mRNA processing</keyword>
<feature type="binding site" evidence="6">
    <location>
        <position position="97"/>
    </location>
    <ligand>
        <name>ATP</name>
        <dbReference type="ChEBI" id="CHEBI:30616"/>
    </ligand>
</feature>
<evidence type="ECO:0000256" key="3">
    <source>
        <dbReference type="ARBA" id="ARBA00022741"/>
    </source>
</evidence>
<evidence type="ECO:0000259" key="8">
    <source>
        <dbReference type="Pfam" id="PF06807"/>
    </source>
</evidence>
<sequence length="461" mass="50874">MSWVAENEEEKGGGVLSPRRMIGRIVSFSSGAEMEGGTKTPSSDSKEYRLKPEEELRLEVAEGKSDSVKLELAQGMAEIFGTELVCGNSYSFGPGSKLAVFTWHGCTLSIKGTPEMAYVARDTPMIIYLNTHAGVETLRKRAEKAEKRGPVVMLAGPVDVGKSTVTRILLNYATRMGRSPLYVDLDVGQSGFGIPGTIGASLVEQPASPDGEFANKAPLLYHYGSSNMGANPKFFKELCRVMADAVQKRLDASKKVKYSGALINTAGWVKDEGYSCLLFAVTTFNVDLIIVLDQERLYNELVRDVPPSVHVVYQPKSAGVVERSKRTRFASRMSRLRNYFYGNFESTYFPHTFDVKFSDLRIFKIGAPVVPKSCLPIGMTNEDAEMKLVQVAPSKELLNHMLSLSHATVDDEKTISTNIRGFIYVTNVDVERQTVTILSPQPRPLPDGVLLWSDVRFIDAN</sequence>
<evidence type="ECO:0000256" key="7">
    <source>
        <dbReference type="SAM" id="MobiDB-lite"/>
    </source>
</evidence>
<dbReference type="InterPro" id="IPR027417">
    <property type="entry name" value="P-loop_NTPase"/>
</dbReference>
<dbReference type="InterPro" id="IPR045116">
    <property type="entry name" value="Clp1/Grc3"/>
</dbReference>
<dbReference type="PANTHER" id="PTHR12755:SF6">
    <property type="entry name" value="POLYRIBONUCLEOTIDE 5'-HYDROXYL-KINASE CLP1"/>
    <property type="match status" value="1"/>
</dbReference>
<dbReference type="Gene3D" id="2.60.120.1030">
    <property type="entry name" value="Clp1, DNA binding domain"/>
    <property type="match status" value="1"/>
</dbReference>
<evidence type="ECO:0000259" key="10">
    <source>
        <dbReference type="Pfam" id="PF16575"/>
    </source>
</evidence>
<evidence type="ECO:0000256" key="5">
    <source>
        <dbReference type="ARBA" id="ARBA00023242"/>
    </source>
</evidence>
<evidence type="ECO:0000313" key="11">
    <source>
        <dbReference type="EMBL" id="CAD7276422.1"/>
    </source>
</evidence>
<comment type="similarity">
    <text evidence="6">Belongs to the Clp1 family. Clp1 subfamily.</text>
</comment>
<feature type="binding site" evidence="6">
    <location>
        <begin position="159"/>
        <end position="164"/>
    </location>
    <ligand>
        <name>ATP</name>
        <dbReference type="ChEBI" id="CHEBI:30616"/>
    </ligand>
</feature>
<keyword evidence="12" id="KW-1185">Reference proteome</keyword>
<keyword evidence="5 6" id="KW-0539">Nucleus</keyword>
<organism evidence="11">
    <name type="scientific">Notodromas monacha</name>
    <dbReference type="NCBI Taxonomy" id="399045"/>
    <lineage>
        <taxon>Eukaryota</taxon>
        <taxon>Metazoa</taxon>
        <taxon>Ecdysozoa</taxon>
        <taxon>Arthropoda</taxon>
        <taxon>Crustacea</taxon>
        <taxon>Oligostraca</taxon>
        <taxon>Ostracoda</taxon>
        <taxon>Podocopa</taxon>
        <taxon>Podocopida</taxon>
        <taxon>Cypridocopina</taxon>
        <taxon>Cypridoidea</taxon>
        <taxon>Cyprididae</taxon>
        <taxon>Notodromas</taxon>
    </lineage>
</organism>
<feature type="domain" description="Clp1 P-loop" evidence="10">
    <location>
        <begin position="156"/>
        <end position="342"/>
    </location>
</feature>
<evidence type="ECO:0000256" key="6">
    <source>
        <dbReference type="HAMAP-Rule" id="MF_03035"/>
    </source>
</evidence>
<gene>
    <name evidence="11" type="ORF">NMOB1V02_LOCUS4187</name>
</gene>
<dbReference type="FunFam" id="2.40.30.330:FF:000001">
    <property type="entry name" value="Protein CLP1 homolog"/>
    <property type="match status" value="1"/>
</dbReference>
<feature type="region of interest" description="Disordered" evidence="7">
    <location>
        <begin position="29"/>
        <end position="48"/>
    </location>
</feature>
<feature type="domain" description="Clp1 N-terminal" evidence="9">
    <location>
        <begin position="50"/>
        <end position="142"/>
    </location>
</feature>
<name>A0A7R9BLY4_9CRUS</name>
<dbReference type="Gene3D" id="3.40.50.300">
    <property type="entry name" value="P-loop containing nucleotide triphosphate hydrolases"/>
    <property type="match status" value="1"/>
</dbReference>
<evidence type="ECO:0000256" key="4">
    <source>
        <dbReference type="ARBA" id="ARBA00022840"/>
    </source>
</evidence>
<dbReference type="OrthoDB" id="258143at2759"/>
<comment type="function">
    <text evidence="6">Required for endonucleolytic cleavage during polyadenylation-dependent pre-mRNA 3'-end formation.</text>
</comment>
<proteinExistence type="inferred from homology"/>
<dbReference type="GO" id="GO:0006388">
    <property type="term" value="P:tRNA splicing, via endonucleolytic cleavage and ligation"/>
    <property type="evidence" value="ECO:0007669"/>
    <property type="project" value="TreeGrafter"/>
</dbReference>
<dbReference type="Proteomes" id="UP000678499">
    <property type="component" value="Unassembled WGS sequence"/>
</dbReference>
<dbReference type="EMBL" id="OA882661">
    <property type="protein sequence ID" value="CAD7276422.1"/>
    <property type="molecule type" value="Genomic_DNA"/>
</dbReference>
<dbReference type="GO" id="GO:0005849">
    <property type="term" value="C:mRNA cleavage factor complex"/>
    <property type="evidence" value="ECO:0007669"/>
    <property type="project" value="InterPro"/>
</dbReference>
<reference evidence="11" key="1">
    <citation type="submission" date="2020-11" db="EMBL/GenBank/DDBJ databases">
        <authorList>
            <person name="Tran Van P."/>
        </authorList>
    </citation>
    <scope>NUCLEOTIDE SEQUENCE</scope>
</reference>
<protein>
    <recommendedName>
        <fullName evidence="6">Protein CLP1 homolog</fullName>
    </recommendedName>
</protein>
<dbReference type="GO" id="GO:0051731">
    <property type="term" value="F:polynucleotide 5'-hydroxyl-kinase activity"/>
    <property type="evidence" value="ECO:0007669"/>
    <property type="project" value="InterPro"/>
</dbReference>
<dbReference type="InterPro" id="IPR032319">
    <property type="entry name" value="CLP1_P"/>
</dbReference>
<dbReference type="Pfam" id="PF16575">
    <property type="entry name" value="CLP1_P"/>
    <property type="match status" value="1"/>
</dbReference>
<dbReference type="Pfam" id="PF16573">
    <property type="entry name" value="CLP1_N"/>
    <property type="match status" value="1"/>
</dbReference>
<dbReference type="Gene3D" id="2.40.30.330">
    <property type="entry name" value="Pre-mRNA cleavage complex subunit Clp1, C-terminal domain"/>
    <property type="match status" value="1"/>
</dbReference>
<dbReference type="InterPro" id="IPR038238">
    <property type="entry name" value="Clp1_C_sf"/>
</dbReference>
<dbReference type="SUPFAM" id="SSF52540">
    <property type="entry name" value="P-loop containing nucleoside triphosphate hydrolases"/>
    <property type="match status" value="1"/>
</dbReference>
<dbReference type="InterPro" id="IPR032324">
    <property type="entry name" value="Clp1_N"/>
</dbReference>
<evidence type="ECO:0000256" key="1">
    <source>
        <dbReference type="ARBA" id="ARBA00004123"/>
    </source>
</evidence>
<accession>A0A7R9BLY4</accession>
<dbReference type="EMBL" id="CAJPEX010000624">
    <property type="protein sequence ID" value="CAG0916574.1"/>
    <property type="molecule type" value="Genomic_DNA"/>
</dbReference>
<feature type="binding site" evidence="6">
    <location>
        <position position="55"/>
    </location>
    <ligand>
        <name>ATP</name>
        <dbReference type="ChEBI" id="CHEBI:30616"/>
    </ligand>
</feature>
<dbReference type="PANTHER" id="PTHR12755">
    <property type="entry name" value="CLEAVAGE/POLYADENYLATION FACTOR IA SUBUNIT CLP1P"/>
    <property type="match status" value="1"/>
</dbReference>
<feature type="domain" description="Clp1 C-terminal" evidence="8">
    <location>
        <begin position="349"/>
        <end position="459"/>
    </location>
</feature>
<dbReference type="Pfam" id="PF06807">
    <property type="entry name" value="Clp1"/>
    <property type="match status" value="1"/>
</dbReference>
<dbReference type="InterPro" id="IPR010655">
    <property type="entry name" value="Clp1_C"/>
</dbReference>
<dbReference type="HAMAP" id="MF_03035">
    <property type="entry name" value="Clp1"/>
    <property type="match status" value="1"/>
</dbReference>
<dbReference type="InterPro" id="IPR028606">
    <property type="entry name" value="Clp1"/>
</dbReference>
<dbReference type="GO" id="GO:0005524">
    <property type="term" value="F:ATP binding"/>
    <property type="evidence" value="ECO:0007669"/>
    <property type="project" value="UniProtKB-UniRule"/>
</dbReference>
<evidence type="ECO:0000259" key="9">
    <source>
        <dbReference type="Pfam" id="PF16573"/>
    </source>
</evidence>
<comment type="subcellular location">
    <subcellularLocation>
        <location evidence="1 6">Nucleus</location>
    </subcellularLocation>
</comment>
<dbReference type="FunFam" id="2.60.120.1030:FF:000001">
    <property type="entry name" value="Protein CLP1 homolog 5"/>
    <property type="match status" value="1"/>
</dbReference>
<dbReference type="GO" id="GO:0031124">
    <property type="term" value="P:mRNA 3'-end processing"/>
    <property type="evidence" value="ECO:0007669"/>
    <property type="project" value="UniProtKB-UniRule"/>
</dbReference>
<dbReference type="AlphaFoldDB" id="A0A7R9BLY4"/>
<dbReference type="InterPro" id="IPR038239">
    <property type="entry name" value="Clp1_N_sf"/>
</dbReference>
<keyword evidence="3 6" id="KW-0547">Nucleotide-binding</keyword>
<evidence type="ECO:0000313" key="12">
    <source>
        <dbReference type="Proteomes" id="UP000678499"/>
    </source>
</evidence>
<evidence type="ECO:0000256" key="2">
    <source>
        <dbReference type="ARBA" id="ARBA00022664"/>
    </source>
</evidence>
<keyword evidence="4 6" id="KW-0067">ATP-binding</keyword>
<dbReference type="CDD" id="cd01983">
    <property type="entry name" value="SIMIBI"/>
    <property type="match status" value="1"/>
</dbReference>